<evidence type="ECO:0000256" key="7">
    <source>
        <dbReference type="SAM" id="Phobius"/>
    </source>
</evidence>
<keyword evidence="5 7" id="KW-0472">Membrane</keyword>
<evidence type="ECO:0000256" key="1">
    <source>
        <dbReference type="ARBA" id="ARBA00004475"/>
    </source>
</evidence>
<dbReference type="GO" id="GO:0016324">
    <property type="term" value="C:apical plasma membrane"/>
    <property type="evidence" value="ECO:0007669"/>
    <property type="project" value="TreeGrafter"/>
</dbReference>
<feature type="transmembrane region" description="Helical" evidence="7">
    <location>
        <begin position="6"/>
        <end position="25"/>
    </location>
</feature>
<gene>
    <name evidence="8" type="ORF">WMY93_005523</name>
</gene>
<feature type="transmembrane region" description="Helical" evidence="7">
    <location>
        <begin position="46"/>
        <end position="68"/>
    </location>
</feature>
<evidence type="ECO:0000256" key="6">
    <source>
        <dbReference type="ARBA" id="ARBA00023180"/>
    </source>
</evidence>
<dbReference type="Pfam" id="PF05478">
    <property type="entry name" value="Prominin"/>
    <property type="match status" value="1"/>
</dbReference>
<name>A0AAW0PNJ4_9GOBI</name>
<dbReference type="GO" id="GO:0015485">
    <property type="term" value="F:cholesterol binding"/>
    <property type="evidence" value="ECO:0007669"/>
    <property type="project" value="TreeGrafter"/>
</dbReference>
<organism evidence="8 9">
    <name type="scientific">Mugilogobius chulae</name>
    <name type="common">yellowstripe goby</name>
    <dbReference type="NCBI Taxonomy" id="88201"/>
    <lineage>
        <taxon>Eukaryota</taxon>
        <taxon>Metazoa</taxon>
        <taxon>Chordata</taxon>
        <taxon>Craniata</taxon>
        <taxon>Vertebrata</taxon>
        <taxon>Euteleostomi</taxon>
        <taxon>Actinopterygii</taxon>
        <taxon>Neopterygii</taxon>
        <taxon>Teleostei</taxon>
        <taxon>Neoteleostei</taxon>
        <taxon>Acanthomorphata</taxon>
        <taxon>Gobiaria</taxon>
        <taxon>Gobiiformes</taxon>
        <taxon>Gobioidei</taxon>
        <taxon>Gobiidae</taxon>
        <taxon>Gobionellinae</taxon>
        <taxon>Mugilogobius</taxon>
    </lineage>
</organism>
<evidence type="ECO:0000313" key="9">
    <source>
        <dbReference type="Proteomes" id="UP001460270"/>
    </source>
</evidence>
<dbReference type="GO" id="GO:0031528">
    <property type="term" value="C:microvillus membrane"/>
    <property type="evidence" value="ECO:0007669"/>
    <property type="project" value="UniProtKB-SubCell"/>
</dbReference>
<comment type="caution">
    <text evidence="8">The sequence shown here is derived from an EMBL/GenBank/DDBJ whole genome shotgun (WGS) entry which is preliminary data.</text>
</comment>
<reference evidence="9" key="1">
    <citation type="submission" date="2024-04" db="EMBL/GenBank/DDBJ databases">
        <title>Salinicola lusitanus LLJ914,a marine bacterium isolated from the Okinawa Trough.</title>
        <authorList>
            <person name="Li J."/>
        </authorList>
    </citation>
    <scope>NUCLEOTIDE SEQUENCE [LARGE SCALE GENOMIC DNA]</scope>
</reference>
<protein>
    <submittedName>
        <fullName evidence="8">Uncharacterized protein</fullName>
    </submittedName>
</protein>
<dbReference type="InterPro" id="IPR008795">
    <property type="entry name" value="Prominin"/>
</dbReference>
<keyword evidence="3 7" id="KW-0812">Transmembrane</keyword>
<evidence type="ECO:0000256" key="3">
    <source>
        <dbReference type="ARBA" id="ARBA00022692"/>
    </source>
</evidence>
<keyword evidence="9" id="KW-1185">Reference proteome</keyword>
<comment type="similarity">
    <text evidence="2">Belongs to the prominin family.</text>
</comment>
<dbReference type="GO" id="GO:0005929">
    <property type="term" value="C:cilium"/>
    <property type="evidence" value="ECO:0007669"/>
    <property type="project" value="TreeGrafter"/>
</dbReference>
<evidence type="ECO:0000256" key="2">
    <source>
        <dbReference type="ARBA" id="ARBA00006058"/>
    </source>
</evidence>
<dbReference type="GO" id="GO:0071914">
    <property type="term" value="C:prominosome"/>
    <property type="evidence" value="ECO:0007669"/>
    <property type="project" value="TreeGrafter"/>
</dbReference>
<comment type="subcellular location">
    <subcellularLocation>
        <location evidence="1">Cell projection</location>
        <location evidence="1">Microvillus membrane</location>
        <topology evidence="1">Multi-pass membrane protein</topology>
    </subcellularLocation>
</comment>
<dbReference type="GO" id="GO:0009986">
    <property type="term" value="C:cell surface"/>
    <property type="evidence" value="ECO:0007669"/>
    <property type="project" value="TreeGrafter"/>
</dbReference>
<dbReference type="Proteomes" id="UP001460270">
    <property type="component" value="Unassembled WGS sequence"/>
</dbReference>
<dbReference type="EMBL" id="JBBPFD010000004">
    <property type="protein sequence ID" value="KAK7929128.1"/>
    <property type="molecule type" value="Genomic_DNA"/>
</dbReference>
<keyword evidence="6" id="KW-0325">Glycoprotein</keyword>
<dbReference type="PANTHER" id="PTHR22730:SF8">
    <property type="entry name" value="PROMININ-1 ISOFORM X1"/>
    <property type="match status" value="1"/>
</dbReference>
<proteinExistence type="inferred from homology"/>
<keyword evidence="4 7" id="KW-1133">Transmembrane helix</keyword>
<accession>A0AAW0PNJ4</accession>
<dbReference type="PANTHER" id="PTHR22730">
    <property type="entry name" value="PROMININ PROM PROTEIN"/>
    <property type="match status" value="1"/>
</dbReference>
<sequence>MRDHWPLFVVLTPVIGTCFCICRCCENCGGEMHQRQRKNADCRRAVYTASLIATSIFIVLGVLISYAANHNVSAQVKSTRRFINTNLRDLKTLANNTPSQIEYLTAQYTTSKNKVLSDLDNIGPLLGGRIQNQLEKDVVPSLDTALRMAGAKVESAIKAMRETKEALESVGSSLEVLQEGTSNSRTACLESEPLCPILCLTLPAPTELCLPRVTPSAPHLLNWGSAPTSPSSQMSTMLWKMSIMSSRQTSATFYRRVTHLLMTLPNWLKNKLEILLQLCLE</sequence>
<evidence type="ECO:0000256" key="4">
    <source>
        <dbReference type="ARBA" id="ARBA00022989"/>
    </source>
</evidence>
<dbReference type="AlphaFoldDB" id="A0AAW0PNJ4"/>
<evidence type="ECO:0000313" key="8">
    <source>
        <dbReference type="EMBL" id="KAK7929128.1"/>
    </source>
</evidence>
<evidence type="ECO:0000256" key="5">
    <source>
        <dbReference type="ARBA" id="ARBA00023136"/>
    </source>
</evidence>